<dbReference type="GO" id="GO:0004519">
    <property type="term" value="F:endonuclease activity"/>
    <property type="evidence" value="ECO:0007669"/>
    <property type="project" value="UniProtKB-KW"/>
</dbReference>
<accession>A0A6G9IF02</accession>
<keyword evidence="2" id="KW-0496">Mitochondrion</keyword>
<keyword evidence="2" id="KW-0255">Endonuclease</keyword>
<dbReference type="RefSeq" id="YP_009755764.1">
    <property type="nucleotide sequence ID" value="NC_046951.1"/>
</dbReference>
<dbReference type="Pfam" id="PF03161">
    <property type="entry name" value="LAGLIDADG_2"/>
    <property type="match status" value="1"/>
</dbReference>
<name>A0A6G9IF02_9VIRI</name>
<sequence>MLKQPQSRGKYIYNRVPRRDYESKKIEDMKKKLLSQLSLSDQSKSIILGTLLGDGCLQLTKKYKNARLSIRHSTPQKEYFFWKATMLKEIASAKSVQLQTPDVESYSKKKKLLFQSRATEDITSLYNILYKEKALRIQRRWLNHLTPLSLAVWWCDDGSIIGSPARRGVLCTDGFDQKSVFLIARYLQKVWNIYVHVGSIRRDRKNGNYSKKEYYRLWFCTEELKKWLRIITPHIPVASMVYKSIIVYKDSQFQQRWISELKEALPQFHEQIDEALRKKTKQRMI</sequence>
<dbReference type="EMBL" id="MK720950">
    <property type="protein sequence ID" value="QIQ23042.1"/>
    <property type="molecule type" value="Genomic_DNA"/>
</dbReference>
<organism evidence="2">
    <name type="scientific">Gonatozygon brebissonii</name>
    <dbReference type="NCBI Taxonomy" id="184482"/>
    <lineage>
        <taxon>Eukaryota</taxon>
        <taxon>Viridiplantae</taxon>
        <taxon>Streptophyta</taxon>
        <taxon>Zygnematophyceae</taxon>
        <taxon>Zygnematophycidae</taxon>
        <taxon>Desmidiales</taxon>
        <taxon>Gonatozygaceae</taxon>
        <taxon>Gonatozygon</taxon>
    </lineage>
</organism>
<dbReference type="InterPro" id="IPR004860">
    <property type="entry name" value="LAGLIDADG_dom"/>
</dbReference>
<keyword evidence="2" id="KW-0540">Nuclease</keyword>
<protein>
    <submittedName>
        <fullName evidence="2">Putative LAGLIDADG homing endonuclease</fullName>
    </submittedName>
</protein>
<dbReference type="InterPro" id="IPR027434">
    <property type="entry name" value="Homing_endonucl"/>
</dbReference>
<gene>
    <name evidence="2" type="primary">orf139</name>
</gene>
<dbReference type="Gene3D" id="3.10.28.10">
    <property type="entry name" value="Homing endonucleases"/>
    <property type="match status" value="2"/>
</dbReference>
<keyword evidence="2" id="KW-0378">Hydrolase</keyword>
<dbReference type="SUPFAM" id="SSF55608">
    <property type="entry name" value="Homing endonucleases"/>
    <property type="match status" value="1"/>
</dbReference>
<dbReference type="GeneID" id="54116055"/>
<reference evidence="2" key="1">
    <citation type="submission" date="2019-03" db="EMBL/GenBank/DDBJ databases">
        <authorList>
            <person name="Cox C."/>
        </authorList>
    </citation>
    <scope>NUCLEOTIDE SEQUENCE</scope>
</reference>
<geneLocation type="mitochondrion" evidence="2"/>
<evidence type="ECO:0000259" key="1">
    <source>
        <dbReference type="Pfam" id="PF03161"/>
    </source>
</evidence>
<dbReference type="AlphaFoldDB" id="A0A6G9IF02"/>
<feature type="domain" description="Homing endonuclease LAGLIDADG" evidence="1">
    <location>
        <begin position="45"/>
        <end position="201"/>
    </location>
</feature>
<proteinExistence type="predicted"/>
<evidence type="ECO:0000313" key="2">
    <source>
        <dbReference type="EMBL" id="QIQ23042.1"/>
    </source>
</evidence>